<reference evidence="7" key="1">
    <citation type="submission" date="2020-11" db="EMBL/GenBank/DDBJ databases">
        <title>Isolation and identification of active actinomycetes.</title>
        <authorList>
            <person name="Yu B."/>
        </authorList>
    </citation>
    <scope>NUCLEOTIDE SEQUENCE</scope>
    <source>
        <strain evidence="7">NEAU-YB345</strain>
    </source>
</reference>
<accession>A0A931B2U2</accession>
<evidence type="ECO:0000313" key="7">
    <source>
        <dbReference type="EMBL" id="MBF9069253.1"/>
    </source>
</evidence>
<comment type="caution">
    <text evidence="7">The sequence shown here is derived from an EMBL/GenBank/DDBJ whole genome shotgun (WGS) entry which is preliminary data.</text>
</comment>
<evidence type="ECO:0000256" key="3">
    <source>
        <dbReference type="ARBA" id="ARBA00022989"/>
    </source>
</evidence>
<dbReference type="AlphaFoldDB" id="A0A931B2U2"/>
<dbReference type="EMBL" id="JADPRT010000005">
    <property type="protein sequence ID" value="MBF9069253.1"/>
    <property type="molecule type" value="Genomic_DNA"/>
</dbReference>
<gene>
    <name evidence="7" type="ORF">I2501_14600</name>
</gene>
<keyword evidence="3 6" id="KW-1133">Transmembrane helix</keyword>
<feature type="transmembrane region" description="Helical" evidence="6">
    <location>
        <begin position="238"/>
        <end position="259"/>
    </location>
</feature>
<dbReference type="GO" id="GO:0016020">
    <property type="term" value="C:membrane"/>
    <property type="evidence" value="ECO:0007669"/>
    <property type="project" value="UniProtKB-SubCell"/>
</dbReference>
<feature type="transmembrane region" description="Helical" evidence="6">
    <location>
        <begin position="68"/>
        <end position="87"/>
    </location>
</feature>
<feature type="transmembrane region" description="Helical" evidence="6">
    <location>
        <begin position="99"/>
        <end position="118"/>
    </location>
</feature>
<sequence length="364" mass="38234">MEPASALDTAAQPQPHPEPPAQARVLTLPARSSAAEAARTAEPAAVADGPVIAPGSWRAYAKLAKLDILDYYLSIPLVAAMLVPFGAAADLPYVGRSALVLLLFFLGELTMVAAMVAFDDVTGYRDGSDAANYGPDAAARRLARKPLVAGTLTEHQALRFGSAAIALCAGFWGATVAIAPARPLWAVLGTGACLVFGFQYSWWLKFSYRGFQELFLAALGWGYVLPLFGLLTGQAPGFVVVQALVFGLGPALFGVYSNINDRDGDRAVGRLTVACVTSVRGNAAFIGAVSACEALLIVAPSAAGIGPWWFPLLMSPVVALRAVQWVRGNVRGDVFGARTLGIRLHRIATALMVAADLLLAVTQR</sequence>
<protein>
    <submittedName>
        <fullName evidence="7">UbiA family prenyltransferase</fullName>
    </submittedName>
</protein>
<feature type="transmembrane region" description="Helical" evidence="6">
    <location>
        <begin position="184"/>
        <end position="202"/>
    </location>
</feature>
<evidence type="ECO:0000256" key="6">
    <source>
        <dbReference type="SAM" id="Phobius"/>
    </source>
</evidence>
<evidence type="ECO:0000256" key="2">
    <source>
        <dbReference type="ARBA" id="ARBA00022692"/>
    </source>
</evidence>
<evidence type="ECO:0000256" key="5">
    <source>
        <dbReference type="SAM" id="MobiDB-lite"/>
    </source>
</evidence>
<keyword evidence="2 6" id="KW-0812">Transmembrane</keyword>
<name>A0A931B2U2_9ACTN</name>
<organism evidence="7 8">
    <name type="scientific">Streptacidiphilus fuscans</name>
    <dbReference type="NCBI Taxonomy" id="2789292"/>
    <lineage>
        <taxon>Bacteria</taxon>
        <taxon>Bacillati</taxon>
        <taxon>Actinomycetota</taxon>
        <taxon>Actinomycetes</taxon>
        <taxon>Kitasatosporales</taxon>
        <taxon>Streptomycetaceae</taxon>
        <taxon>Streptacidiphilus</taxon>
    </lineage>
</organism>
<dbReference type="GO" id="GO:0016765">
    <property type="term" value="F:transferase activity, transferring alkyl or aryl (other than methyl) groups"/>
    <property type="evidence" value="ECO:0007669"/>
    <property type="project" value="InterPro"/>
</dbReference>
<dbReference type="InterPro" id="IPR000537">
    <property type="entry name" value="UbiA_prenyltransferase"/>
</dbReference>
<dbReference type="RefSeq" id="WP_196194408.1">
    <property type="nucleotide sequence ID" value="NZ_JADPRT010000005.1"/>
</dbReference>
<comment type="subcellular location">
    <subcellularLocation>
        <location evidence="1">Membrane</location>
        <topology evidence="1">Multi-pass membrane protein</topology>
    </subcellularLocation>
</comment>
<proteinExistence type="predicted"/>
<feature type="transmembrane region" description="Helical" evidence="6">
    <location>
        <begin position="271"/>
        <end position="299"/>
    </location>
</feature>
<keyword evidence="4 6" id="KW-0472">Membrane</keyword>
<evidence type="ECO:0000256" key="4">
    <source>
        <dbReference type="ARBA" id="ARBA00023136"/>
    </source>
</evidence>
<dbReference type="Pfam" id="PF01040">
    <property type="entry name" value="UbiA"/>
    <property type="match status" value="1"/>
</dbReference>
<dbReference type="CDD" id="cd13956">
    <property type="entry name" value="PT_UbiA"/>
    <property type="match status" value="1"/>
</dbReference>
<evidence type="ECO:0000256" key="1">
    <source>
        <dbReference type="ARBA" id="ARBA00004141"/>
    </source>
</evidence>
<feature type="transmembrane region" description="Helical" evidence="6">
    <location>
        <begin position="344"/>
        <end position="362"/>
    </location>
</feature>
<feature type="transmembrane region" description="Helical" evidence="6">
    <location>
        <begin position="214"/>
        <end position="232"/>
    </location>
</feature>
<feature type="region of interest" description="Disordered" evidence="5">
    <location>
        <begin position="1"/>
        <end position="26"/>
    </location>
</feature>
<feature type="transmembrane region" description="Helical" evidence="6">
    <location>
        <begin position="157"/>
        <end position="178"/>
    </location>
</feature>
<dbReference type="Proteomes" id="UP000657385">
    <property type="component" value="Unassembled WGS sequence"/>
</dbReference>
<keyword evidence="8" id="KW-1185">Reference proteome</keyword>
<evidence type="ECO:0000313" key="8">
    <source>
        <dbReference type="Proteomes" id="UP000657385"/>
    </source>
</evidence>